<accession>A0ABV0K5K0</accession>
<reference evidence="2 3" key="1">
    <citation type="submission" date="2022-04" db="EMBL/GenBank/DDBJ databases">
        <title>Positive selection, recombination, and allopatry shape intraspecific diversity of widespread and dominant cyanobacteria.</title>
        <authorList>
            <person name="Wei J."/>
            <person name="Shu W."/>
            <person name="Hu C."/>
        </authorList>
    </citation>
    <scope>NUCLEOTIDE SEQUENCE [LARGE SCALE GENOMIC DNA]</scope>
    <source>
        <strain evidence="2 3">DQ-A4</strain>
    </source>
</reference>
<keyword evidence="3" id="KW-1185">Reference proteome</keyword>
<feature type="transmembrane region" description="Helical" evidence="1">
    <location>
        <begin position="210"/>
        <end position="234"/>
    </location>
</feature>
<feature type="transmembrane region" description="Helical" evidence="1">
    <location>
        <begin position="149"/>
        <end position="166"/>
    </location>
</feature>
<protein>
    <submittedName>
        <fullName evidence="2">DUF456 domain-containing protein</fullName>
    </submittedName>
</protein>
<name>A0ABV0K5K0_9CYAN</name>
<dbReference type="PANTHER" id="PTHR39165">
    <property type="entry name" value="IG HYPOTHETICAL 17883"/>
    <property type="match status" value="1"/>
</dbReference>
<dbReference type="PANTHER" id="PTHR39165:SF1">
    <property type="entry name" value="DUF456 DOMAIN-CONTAINING PROTEIN"/>
    <property type="match status" value="1"/>
</dbReference>
<gene>
    <name evidence="2" type="ORF">NC992_13210</name>
</gene>
<keyword evidence="1" id="KW-0812">Transmembrane</keyword>
<evidence type="ECO:0000256" key="1">
    <source>
        <dbReference type="SAM" id="Phobius"/>
    </source>
</evidence>
<keyword evidence="1" id="KW-0472">Membrane</keyword>
<comment type="caution">
    <text evidence="2">The sequence shown here is derived from an EMBL/GenBank/DDBJ whole genome shotgun (WGS) entry which is preliminary data.</text>
</comment>
<dbReference type="RefSeq" id="WP_242021453.1">
    <property type="nucleotide sequence ID" value="NZ_JAMPKX010000005.1"/>
</dbReference>
<feature type="transmembrane region" description="Helical" evidence="1">
    <location>
        <begin position="64"/>
        <end position="86"/>
    </location>
</feature>
<dbReference type="InterPro" id="IPR007403">
    <property type="entry name" value="DUF456"/>
</dbReference>
<evidence type="ECO:0000313" key="2">
    <source>
        <dbReference type="EMBL" id="MEP0947836.1"/>
    </source>
</evidence>
<proteinExistence type="predicted"/>
<feature type="transmembrane region" description="Helical" evidence="1">
    <location>
        <begin position="93"/>
        <end position="112"/>
    </location>
</feature>
<feature type="transmembrane region" description="Helical" evidence="1">
    <location>
        <begin position="118"/>
        <end position="137"/>
    </location>
</feature>
<keyword evidence="1" id="KW-1133">Transmembrane helix</keyword>
<dbReference type="Pfam" id="PF04306">
    <property type="entry name" value="DUF456"/>
    <property type="match status" value="1"/>
</dbReference>
<dbReference type="Proteomes" id="UP001482513">
    <property type="component" value="Unassembled WGS sequence"/>
</dbReference>
<feature type="transmembrane region" description="Helical" evidence="1">
    <location>
        <begin position="172"/>
        <end position="189"/>
    </location>
</feature>
<organism evidence="2 3">
    <name type="scientific">Leptolyngbya subtilissima DQ-A4</name>
    <dbReference type="NCBI Taxonomy" id="2933933"/>
    <lineage>
        <taxon>Bacteria</taxon>
        <taxon>Bacillati</taxon>
        <taxon>Cyanobacteriota</taxon>
        <taxon>Cyanophyceae</taxon>
        <taxon>Leptolyngbyales</taxon>
        <taxon>Leptolyngbyaceae</taxon>
        <taxon>Leptolyngbya group</taxon>
        <taxon>Leptolyngbya</taxon>
    </lineage>
</organism>
<sequence>MPDFLALDPTPSPLPQGLSGVYSQVTQWIAGLVNSSSNSLSQIGHSIASLPAQVQVSTAIDTTAAWHLALYWLLVLVMVVGVIGAVVPALPGITLIVGAMVIWGLVVGFVGLKWALGVAIAALILSFVIDYLAGVLGAQRVGASNWGQIGAFIGMFFGLFGLLPLLPTGIPLLGLLIGTVMGAFIGEFLHRRELKLLQRVKQSAKVGLAIVVGTLVGNVLQGILALISLIVFLATTWPGSWA</sequence>
<evidence type="ECO:0000313" key="3">
    <source>
        <dbReference type="Proteomes" id="UP001482513"/>
    </source>
</evidence>
<dbReference type="EMBL" id="JAMPKX010000005">
    <property type="protein sequence ID" value="MEP0947836.1"/>
    <property type="molecule type" value="Genomic_DNA"/>
</dbReference>